<accession>A0ABN2LAH9</accession>
<evidence type="ECO:0000313" key="3">
    <source>
        <dbReference type="EMBL" id="GAA1781623.1"/>
    </source>
</evidence>
<keyword evidence="4" id="KW-1185">Reference proteome</keyword>
<keyword evidence="2" id="KW-0472">Membrane</keyword>
<evidence type="ECO:0000256" key="2">
    <source>
        <dbReference type="SAM" id="Phobius"/>
    </source>
</evidence>
<feature type="compositionally biased region" description="Low complexity" evidence="1">
    <location>
        <begin position="43"/>
        <end position="54"/>
    </location>
</feature>
<feature type="transmembrane region" description="Helical" evidence="2">
    <location>
        <begin position="75"/>
        <end position="101"/>
    </location>
</feature>
<evidence type="ECO:0000313" key="4">
    <source>
        <dbReference type="Proteomes" id="UP001499938"/>
    </source>
</evidence>
<dbReference type="Proteomes" id="UP001499938">
    <property type="component" value="Unassembled WGS sequence"/>
</dbReference>
<sequence>MRLLPYLLIAAGALAALVLLMREGSGGSEGSVAGEAGSGSGEPAGPLAGDPAGAREIQDARPPAPPTPQQQAWRWTWTILGIVVVTSLVIFGLVLIARAIWDL</sequence>
<comment type="caution">
    <text evidence="3">The sequence shown here is derived from an EMBL/GenBank/DDBJ whole genome shotgun (WGS) entry which is preliminary data.</text>
</comment>
<keyword evidence="2" id="KW-0812">Transmembrane</keyword>
<dbReference type="EMBL" id="BAAAPO010000006">
    <property type="protein sequence ID" value="GAA1781623.1"/>
    <property type="molecule type" value="Genomic_DNA"/>
</dbReference>
<evidence type="ECO:0000256" key="1">
    <source>
        <dbReference type="SAM" id="MobiDB-lite"/>
    </source>
</evidence>
<gene>
    <name evidence="3" type="ORF">GCM10009811_03810</name>
</gene>
<proteinExistence type="predicted"/>
<feature type="region of interest" description="Disordered" evidence="1">
    <location>
        <begin position="26"/>
        <end position="70"/>
    </location>
</feature>
<organism evidence="3 4">
    <name type="scientific">Nostocoides veronense</name>
    <dbReference type="NCBI Taxonomy" id="330836"/>
    <lineage>
        <taxon>Bacteria</taxon>
        <taxon>Bacillati</taxon>
        <taxon>Actinomycetota</taxon>
        <taxon>Actinomycetes</taxon>
        <taxon>Micrococcales</taxon>
        <taxon>Intrasporangiaceae</taxon>
        <taxon>Nostocoides</taxon>
    </lineage>
</organism>
<reference evidence="3 4" key="1">
    <citation type="journal article" date="2019" name="Int. J. Syst. Evol. Microbiol.">
        <title>The Global Catalogue of Microorganisms (GCM) 10K type strain sequencing project: providing services to taxonomists for standard genome sequencing and annotation.</title>
        <authorList>
            <consortium name="The Broad Institute Genomics Platform"/>
            <consortium name="The Broad Institute Genome Sequencing Center for Infectious Disease"/>
            <person name="Wu L."/>
            <person name="Ma J."/>
        </authorList>
    </citation>
    <scope>NUCLEOTIDE SEQUENCE [LARGE SCALE GENOMIC DNA]</scope>
    <source>
        <strain evidence="3 4">JCM 15592</strain>
    </source>
</reference>
<keyword evidence="2" id="KW-1133">Transmembrane helix</keyword>
<protein>
    <submittedName>
        <fullName evidence="3">Uncharacterized protein</fullName>
    </submittedName>
</protein>
<dbReference type="RefSeq" id="WP_344080449.1">
    <property type="nucleotide sequence ID" value="NZ_BAAAPO010000006.1"/>
</dbReference>
<name>A0ABN2LAH9_9MICO</name>